<organism evidence="1 2">
    <name type="scientific">Rhodonia placenta</name>
    <dbReference type="NCBI Taxonomy" id="104341"/>
    <lineage>
        <taxon>Eukaryota</taxon>
        <taxon>Fungi</taxon>
        <taxon>Dikarya</taxon>
        <taxon>Basidiomycota</taxon>
        <taxon>Agaricomycotina</taxon>
        <taxon>Agaricomycetes</taxon>
        <taxon>Polyporales</taxon>
        <taxon>Adustoporiaceae</taxon>
        <taxon>Rhodonia</taxon>
    </lineage>
</organism>
<proteinExistence type="predicted"/>
<reference evidence="1" key="2">
    <citation type="journal article" name="Front. Microbiol.">
        <title>Degradative Capacity of Two Strains of Rhodonia placenta: From Phenotype to Genotype.</title>
        <authorList>
            <person name="Kolle M."/>
            <person name="Horta M.A.C."/>
            <person name="Nowrousian M."/>
            <person name="Ohm R.A."/>
            <person name="Benz J.P."/>
            <person name="Pilgard A."/>
        </authorList>
    </citation>
    <scope>NUCLEOTIDE SEQUENCE</scope>
    <source>
        <strain evidence="1">FPRL280</strain>
    </source>
</reference>
<protein>
    <submittedName>
        <fullName evidence="1">Uncharacterized protein</fullName>
    </submittedName>
</protein>
<reference evidence="1" key="1">
    <citation type="submission" date="2020-11" db="EMBL/GenBank/DDBJ databases">
        <authorList>
            <person name="Koelle M."/>
            <person name="Horta M.A.C."/>
            <person name="Nowrousian M."/>
            <person name="Ohm R.A."/>
            <person name="Benz P."/>
            <person name="Pilgard A."/>
        </authorList>
    </citation>
    <scope>NUCLEOTIDE SEQUENCE</scope>
    <source>
        <strain evidence="1">FPRL280</strain>
    </source>
</reference>
<accession>A0A8H7NSH5</accession>
<dbReference type="EMBL" id="JADOXO010000843">
    <property type="protein sequence ID" value="KAF9799964.1"/>
    <property type="molecule type" value="Genomic_DNA"/>
</dbReference>
<evidence type="ECO:0000313" key="2">
    <source>
        <dbReference type="Proteomes" id="UP000639403"/>
    </source>
</evidence>
<evidence type="ECO:0000313" key="1">
    <source>
        <dbReference type="EMBL" id="KAF9799964.1"/>
    </source>
</evidence>
<comment type="caution">
    <text evidence="1">The sequence shown here is derived from an EMBL/GenBank/DDBJ whole genome shotgun (WGS) entry which is preliminary data.</text>
</comment>
<name>A0A8H7NSH5_9APHY</name>
<dbReference type="AlphaFoldDB" id="A0A8H7NSH5"/>
<dbReference type="Proteomes" id="UP000639403">
    <property type="component" value="Unassembled WGS sequence"/>
</dbReference>
<gene>
    <name evidence="1" type="ORF">IEO21_10470</name>
</gene>
<sequence>MPVRDNHAPGPRPPATHAPELASSFLTARVSTFQHSVWLL</sequence>